<dbReference type="WBParaSite" id="Pan_g23801.t1">
    <property type="protein sequence ID" value="Pan_g23801.t1"/>
    <property type="gene ID" value="Pan_g23801"/>
</dbReference>
<keyword evidence="1" id="KW-0812">Transmembrane</keyword>
<dbReference type="Proteomes" id="UP000492821">
    <property type="component" value="Unassembled WGS sequence"/>
</dbReference>
<feature type="transmembrane region" description="Helical" evidence="1">
    <location>
        <begin position="81"/>
        <end position="104"/>
    </location>
</feature>
<feature type="transmembrane region" description="Helical" evidence="1">
    <location>
        <begin position="40"/>
        <end position="61"/>
    </location>
</feature>
<proteinExistence type="predicted"/>
<evidence type="ECO:0000256" key="1">
    <source>
        <dbReference type="SAM" id="Phobius"/>
    </source>
</evidence>
<evidence type="ECO:0000313" key="2">
    <source>
        <dbReference type="Proteomes" id="UP000492821"/>
    </source>
</evidence>
<keyword evidence="1" id="KW-1133">Transmembrane helix</keyword>
<reference evidence="3" key="2">
    <citation type="submission" date="2020-10" db="UniProtKB">
        <authorList>
            <consortium name="WormBaseParasite"/>
        </authorList>
    </citation>
    <scope>IDENTIFICATION</scope>
</reference>
<feature type="transmembrane region" description="Helical" evidence="1">
    <location>
        <begin position="145"/>
        <end position="166"/>
    </location>
</feature>
<sequence length="213" mass="24529">MASTVFTVALPTVSLHKVPKTIRQRCRITVTQNRFICNRIFLVAVFIGFAGLGTFGTYQTIFNDSVKEANITDRLLYKVPYALNSANQFCEAGLLLCFVILLPRHGTGGHTKFKKACCVFLLSTILTTILFAYTIIATYNPYNNFWDTVMLLAPIFHVIYHVKYFWKRGYTVNYHVNAVDRRLRNQSIDPQVYDYVYPTQRQAIEPRTTVTKF</sequence>
<name>A0A7E4VPZ9_PANRE</name>
<organism evidence="2 3">
    <name type="scientific">Panagrellus redivivus</name>
    <name type="common">Microworm</name>
    <dbReference type="NCBI Taxonomy" id="6233"/>
    <lineage>
        <taxon>Eukaryota</taxon>
        <taxon>Metazoa</taxon>
        <taxon>Ecdysozoa</taxon>
        <taxon>Nematoda</taxon>
        <taxon>Chromadorea</taxon>
        <taxon>Rhabditida</taxon>
        <taxon>Tylenchina</taxon>
        <taxon>Panagrolaimomorpha</taxon>
        <taxon>Panagrolaimoidea</taxon>
        <taxon>Panagrolaimidae</taxon>
        <taxon>Panagrellus</taxon>
    </lineage>
</organism>
<feature type="transmembrane region" description="Helical" evidence="1">
    <location>
        <begin position="116"/>
        <end position="139"/>
    </location>
</feature>
<dbReference type="AlphaFoldDB" id="A0A7E4VPZ9"/>
<keyword evidence="1" id="KW-0472">Membrane</keyword>
<evidence type="ECO:0000313" key="3">
    <source>
        <dbReference type="WBParaSite" id="Pan_g23801.t1"/>
    </source>
</evidence>
<keyword evidence="2" id="KW-1185">Reference proteome</keyword>
<reference evidence="2" key="1">
    <citation type="journal article" date="2013" name="Genetics">
        <title>The draft genome and transcriptome of Panagrellus redivivus are shaped by the harsh demands of a free-living lifestyle.</title>
        <authorList>
            <person name="Srinivasan J."/>
            <person name="Dillman A.R."/>
            <person name="Macchietto M.G."/>
            <person name="Heikkinen L."/>
            <person name="Lakso M."/>
            <person name="Fracchia K.M."/>
            <person name="Antoshechkin I."/>
            <person name="Mortazavi A."/>
            <person name="Wong G."/>
            <person name="Sternberg P.W."/>
        </authorList>
    </citation>
    <scope>NUCLEOTIDE SEQUENCE [LARGE SCALE GENOMIC DNA]</scope>
    <source>
        <strain evidence="2">MT8872</strain>
    </source>
</reference>
<accession>A0A7E4VPZ9</accession>
<protein>
    <submittedName>
        <fullName evidence="3">Uncharacterized protein</fullName>
    </submittedName>
</protein>